<dbReference type="Pfam" id="PF02171">
    <property type="entry name" value="Piwi"/>
    <property type="match status" value="1"/>
</dbReference>
<dbReference type="InterPro" id="IPR012337">
    <property type="entry name" value="RNaseH-like_sf"/>
</dbReference>
<gene>
    <name evidence="3" type="ORF">APAL1065_LOCUS24944</name>
</gene>
<feature type="compositionally biased region" description="Basic and acidic residues" evidence="1">
    <location>
        <begin position="7"/>
        <end position="23"/>
    </location>
</feature>
<reference evidence="3" key="1">
    <citation type="submission" date="2021-01" db="EMBL/GenBank/DDBJ databases">
        <authorList>
            <person name="Corre E."/>
            <person name="Pelletier E."/>
            <person name="Niang G."/>
            <person name="Scheremetjew M."/>
            <person name="Finn R."/>
            <person name="Kale V."/>
            <person name="Holt S."/>
            <person name="Cochrane G."/>
            <person name="Meng A."/>
            <person name="Brown T."/>
            <person name="Cohen L."/>
        </authorList>
    </citation>
    <scope>NUCLEOTIDE SEQUENCE</scope>
    <source>
        <strain evidence="3">CCMP125</strain>
    </source>
</reference>
<dbReference type="InterPro" id="IPR036397">
    <property type="entry name" value="RNaseH_sf"/>
</dbReference>
<sequence>MYGPASRGDEYDHRRGRGHDFHGGRGKYQGGGDRYYDRGRDRRQEYEGGRPHSNMDRSRERYNRGQDPTRDGWVQNGLPVVANLFRMEFLTKGVVTYYRYYIQIHQAFRKKDDDGKFVLDSHGKQVWEIGKSIFDERDPDSLSEQDRVAQEKRNRSSHISRRVINKVQHEYKITFLSDGTNMAVSTEKMKGLTTQPDDRSARRKKNSRAGIYGPADSGDSGVAEEQLVKIKPYVILDPVRVRKDTDEEDEEAKKNQYQWFQVKLTLVDEYKFGVDHSGKKLTEPDKGMICTQSIQLAISNAMASGGRLLALTRSPRMFFFKDNMLGNTGVKPLGFDPRCMPLTGLLQTARLSSDGSVFLSADMGLGWHKVEETYGRDGMARPVPLLHVNDGRRGGEVAGVKIDDFSVSIPVDKRNDIQKALEAETFHVMYTKGLKWQSKMMMRPLKKFEGKSPDEIKRLVKKWAKVKFNNKRMEKEKTKRSPEGREELQPNIIWAADDPSLYEFALTEHDHNGNEKERRCTVAEYYDMRHDVQLRYPKMPLVRVSFTEYFPLEFLYQALGPAPKGNSDRKLQHALNVNDVFACNDRIHKTQALMNHESIMPFLESKLQALNLRLDARPMQLQAKVLKMPNLVSANKRMEIINGSWNLKDVEFAKPAKLYSFGVINLCNRFPGNLPSEIFDSLEKHGIQLPLSRNLYGKVWNELSVKPRGNGLNEQSGEMNPNELQEAFSRAKNNAKRVFIGGAHHLGLCFLTVGRPDTFNVRELAVLPPSLVSKNSKIEEGHYAMCVDRFGQLPSHIVRGRDGQFEATLHYKVEVKDHKAELKDRVVVVLPHLIKFSGHGRDVKVFVEGHWRNDVVHFLPLFKEQNGHRVWSPEELASFEPAILDSDSDFTTWNVKEEDIECPSLIYVLIPKKLTSVYNLSKFLAFHSSIGCNTQTITMEAFMRQKNPAQYCSNIALKTNTKLGCAADRACAWIWSDKYEDGALDEEKEWLREAPTMIAGLATASAQGQGTGMVVVGTSYNDVLEGGQQCCYEARAQTHKSPIIHGDAIKGIFKNLMVQFIRGGGNGQVPPKRIIVIRSGGHDGTFGDIRNEEVSSIREAYIELHMEKDELEKWWCKCEGKGCQLCCPLITFIVAQTSHNNIRLAPRYPKQLQSLARKTPLSRVNVPSGTVVDSAELLLPSDSATAMQKEIREGGIPQSEDLTLFAAPGSTTSENQDFFLISHGGLKGTSNGVHYRVIWNENLYFCNCSRSDSPTTPLTASKLQRLMFALSFIYGKATKAPRDSALVRTASQLANTLLGVLSSLHGLGMLRRRDGENSGDPDSAPELFVLEDGSESLLASFGPYQTFRDESGEIFSDLSEPFRPHLVS</sequence>
<dbReference type="InterPro" id="IPR036085">
    <property type="entry name" value="PAZ_dom_sf"/>
</dbReference>
<dbReference type="SUPFAM" id="SSF101690">
    <property type="entry name" value="PAZ domain"/>
    <property type="match status" value="1"/>
</dbReference>
<dbReference type="GO" id="GO:0003676">
    <property type="term" value="F:nucleic acid binding"/>
    <property type="evidence" value="ECO:0007669"/>
    <property type="project" value="InterPro"/>
</dbReference>
<name>A0A7S2YR58_9STRA</name>
<evidence type="ECO:0000256" key="1">
    <source>
        <dbReference type="SAM" id="MobiDB-lite"/>
    </source>
</evidence>
<feature type="region of interest" description="Disordered" evidence="1">
    <location>
        <begin position="137"/>
        <end position="160"/>
    </location>
</feature>
<dbReference type="Gene3D" id="3.40.50.2300">
    <property type="match status" value="2"/>
</dbReference>
<dbReference type="SMART" id="SM00950">
    <property type="entry name" value="Piwi"/>
    <property type="match status" value="1"/>
</dbReference>
<feature type="compositionally biased region" description="Basic and acidic residues" evidence="1">
    <location>
        <begin position="137"/>
        <end position="154"/>
    </location>
</feature>
<dbReference type="InterPro" id="IPR003165">
    <property type="entry name" value="Piwi"/>
</dbReference>
<protein>
    <recommendedName>
        <fullName evidence="2">Piwi domain-containing protein</fullName>
    </recommendedName>
</protein>
<feature type="region of interest" description="Disordered" evidence="1">
    <location>
        <begin position="1"/>
        <end position="70"/>
    </location>
</feature>
<evidence type="ECO:0000259" key="2">
    <source>
        <dbReference type="SMART" id="SM00950"/>
    </source>
</evidence>
<dbReference type="Gene3D" id="2.170.260.10">
    <property type="entry name" value="paz domain"/>
    <property type="match status" value="1"/>
</dbReference>
<feature type="domain" description="Piwi" evidence="2">
    <location>
        <begin position="905"/>
        <end position="1302"/>
    </location>
</feature>
<feature type="region of interest" description="Disordered" evidence="1">
    <location>
        <begin position="189"/>
        <end position="218"/>
    </location>
</feature>
<dbReference type="Gene3D" id="3.30.420.10">
    <property type="entry name" value="Ribonuclease H-like superfamily/Ribonuclease H"/>
    <property type="match status" value="1"/>
</dbReference>
<dbReference type="PANTHER" id="PTHR22891">
    <property type="entry name" value="EUKARYOTIC TRANSLATION INITIATION FACTOR 2C"/>
    <property type="match status" value="1"/>
</dbReference>
<organism evidence="3">
    <name type="scientific">Entomoneis paludosa</name>
    <dbReference type="NCBI Taxonomy" id="265537"/>
    <lineage>
        <taxon>Eukaryota</taxon>
        <taxon>Sar</taxon>
        <taxon>Stramenopiles</taxon>
        <taxon>Ochrophyta</taxon>
        <taxon>Bacillariophyta</taxon>
        <taxon>Bacillariophyceae</taxon>
        <taxon>Bacillariophycidae</taxon>
        <taxon>Entomoneidaceae</taxon>
        <taxon>Entomoneis</taxon>
    </lineage>
</organism>
<dbReference type="EMBL" id="HBHT01037153">
    <property type="protein sequence ID" value="CAD9990548.1"/>
    <property type="molecule type" value="Transcribed_RNA"/>
</dbReference>
<dbReference type="SUPFAM" id="SSF53098">
    <property type="entry name" value="Ribonuclease H-like"/>
    <property type="match status" value="1"/>
</dbReference>
<feature type="compositionally biased region" description="Basic and acidic residues" evidence="1">
    <location>
        <begin position="34"/>
        <end position="70"/>
    </location>
</feature>
<proteinExistence type="predicted"/>
<accession>A0A7S2YR58</accession>
<evidence type="ECO:0000313" key="3">
    <source>
        <dbReference type="EMBL" id="CAD9990548.1"/>
    </source>
</evidence>